<accession>A0ABD1MWM2</accession>
<organism evidence="1 2">
    <name type="scientific">Flemingia macrophylla</name>
    <dbReference type="NCBI Taxonomy" id="520843"/>
    <lineage>
        <taxon>Eukaryota</taxon>
        <taxon>Viridiplantae</taxon>
        <taxon>Streptophyta</taxon>
        <taxon>Embryophyta</taxon>
        <taxon>Tracheophyta</taxon>
        <taxon>Spermatophyta</taxon>
        <taxon>Magnoliopsida</taxon>
        <taxon>eudicotyledons</taxon>
        <taxon>Gunneridae</taxon>
        <taxon>Pentapetalae</taxon>
        <taxon>rosids</taxon>
        <taxon>fabids</taxon>
        <taxon>Fabales</taxon>
        <taxon>Fabaceae</taxon>
        <taxon>Papilionoideae</taxon>
        <taxon>50 kb inversion clade</taxon>
        <taxon>NPAAA clade</taxon>
        <taxon>indigoferoid/millettioid clade</taxon>
        <taxon>Phaseoleae</taxon>
        <taxon>Flemingia</taxon>
    </lineage>
</organism>
<dbReference type="EMBL" id="JBGMDY010000003">
    <property type="protein sequence ID" value="KAL2339932.1"/>
    <property type="molecule type" value="Genomic_DNA"/>
</dbReference>
<evidence type="ECO:0000313" key="2">
    <source>
        <dbReference type="Proteomes" id="UP001603857"/>
    </source>
</evidence>
<dbReference type="AlphaFoldDB" id="A0ABD1MWM2"/>
<reference evidence="1 2" key="1">
    <citation type="submission" date="2024-08" db="EMBL/GenBank/DDBJ databases">
        <title>Insights into the chromosomal genome structure of Flemingia macrophylla.</title>
        <authorList>
            <person name="Ding Y."/>
            <person name="Zhao Y."/>
            <person name="Bi W."/>
            <person name="Wu M."/>
            <person name="Zhao G."/>
            <person name="Gong Y."/>
            <person name="Li W."/>
            <person name="Zhang P."/>
        </authorList>
    </citation>
    <scope>NUCLEOTIDE SEQUENCE [LARGE SCALE GENOMIC DNA]</scope>
    <source>
        <strain evidence="1">DYQJB</strain>
        <tissue evidence="1">Leaf</tissue>
    </source>
</reference>
<protein>
    <submittedName>
        <fullName evidence="1">Uncharacterized protein</fullName>
    </submittedName>
</protein>
<proteinExistence type="predicted"/>
<evidence type="ECO:0000313" key="1">
    <source>
        <dbReference type="EMBL" id="KAL2339932.1"/>
    </source>
</evidence>
<keyword evidence="2" id="KW-1185">Reference proteome</keyword>
<comment type="caution">
    <text evidence="1">The sequence shown here is derived from an EMBL/GenBank/DDBJ whole genome shotgun (WGS) entry which is preliminary data.</text>
</comment>
<name>A0ABD1MWM2_9FABA</name>
<sequence>MSCTVIRRTGPHNEYPHLRYTLLYATKARDNQPRLALLMIYIPLIADNKDSWTSWLNSEHKLLFFRNTHPTYLSKSGGRFLSLPK</sequence>
<gene>
    <name evidence="1" type="ORF">Fmac_007872</name>
</gene>
<dbReference type="Proteomes" id="UP001603857">
    <property type="component" value="Unassembled WGS sequence"/>
</dbReference>